<dbReference type="OrthoDB" id="1028014at2759"/>
<evidence type="ECO:0000259" key="5">
    <source>
        <dbReference type="Pfam" id="PF00856"/>
    </source>
</evidence>
<evidence type="ECO:0000313" key="6">
    <source>
        <dbReference type="EMBL" id="KAF0718893.1"/>
    </source>
</evidence>
<sequence length="459" mass="50238">MDFPAVEFAAAPVTQDPNRDVRATISLRPGDVIFAEIAIVASANVTDDSGYTDDAPIEESVEGIDDDEVDLLSTYVQDNFVALIATCEPLQALTSVSACKNLFKCFHLLDSNEIDFACFRALYADVDDYDAGVQAATALRAAHPSAIPKALTTNQVAHLIGVLATHSLPIDCHSGPGSALFLHLPKLKHSCIPNTSVHFSLDSAWVTAIRDIAEDEALTLDLYDTHYTCVAERRARMAQDSLLCGCGVCRGRLPDKTRAFQCTTCVDGIVHPTRLQFACTGCGTVLEADAMAVLEREETTFVDCCVGATSLLQFKQVLDNSVLHPHHHIVYAAMDTLRYTDRTLTGTQTLEILNQQMDALNYVVPYPHGDKVTLYNLIGKMHVTSGDIAKAKDAYTRAYEVSVKWSGPDSRDSIKYKTLMEHTPTSVAALHGYDESNEMDVDESNEMDVDEDDDDNDDM</sequence>
<evidence type="ECO:0000313" key="8">
    <source>
        <dbReference type="Proteomes" id="UP000332933"/>
    </source>
</evidence>
<dbReference type="GO" id="GO:0042826">
    <property type="term" value="F:histone deacetylase binding"/>
    <property type="evidence" value="ECO:0007669"/>
    <property type="project" value="TreeGrafter"/>
</dbReference>
<reference evidence="6" key="2">
    <citation type="submission" date="2019-06" db="EMBL/GenBank/DDBJ databases">
        <title>Genomics analysis of Aphanomyces spp. identifies a new class of oomycete effector associated with host adaptation.</title>
        <authorList>
            <person name="Gaulin E."/>
        </authorList>
    </citation>
    <scope>NUCLEOTIDE SEQUENCE</scope>
    <source>
        <strain evidence="6">CBS 578.67</strain>
    </source>
</reference>
<dbReference type="InterPro" id="IPR052097">
    <property type="entry name" value="SET-MYND_domain_protein"/>
</dbReference>
<dbReference type="InterPro" id="IPR001214">
    <property type="entry name" value="SET_dom"/>
</dbReference>
<evidence type="ECO:0000313" key="7">
    <source>
        <dbReference type="EMBL" id="VFT78628.1"/>
    </source>
</evidence>
<evidence type="ECO:0000256" key="2">
    <source>
        <dbReference type="ARBA" id="ARBA00022679"/>
    </source>
</evidence>
<dbReference type="EMBL" id="CAADRA010000111">
    <property type="protein sequence ID" value="VFT78628.1"/>
    <property type="molecule type" value="Genomic_DNA"/>
</dbReference>
<keyword evidence="8" id="KW-1185">Reference proteome</keyword>
<dbReference type="GO" id="GO:0008168">
    <property type="term" value="F:methyltransferase activity"/>
    <property type="evidence" value="ECO:0007669"/>
    <property type="project" value="UniProtKB-KW"/>
</dbReference>
<feature type="domain" description="SET" evidence="5">
    <location>
        <begin position="20"/>
        <end position="221"/>
    </location>
</feature>
<dbReference type="PANTHER" id="PTHR46165:SF2">
    <property type="entry name" value="SET AND MYND DOMAIN-CONTAINING PROTEIN 4"/>
    <property type="match status" value="1"/>
</dbReference>
<keyword evidence="2" id="KW-0808">Transferase</keyword>
<organism evidence="7 8">
    <name type="scientific">Aphanomyces stellatus</name>
    <dbReference type="NCBI Taxonomy" id="120398"/>
    <lineage>
        <taxon>Eukaryota</taxon>
        <taxon>Sar</taxon>
        <taxon>Stramenopiles</taxon>
        <taxon>Oomycota</taxon>
        <taxon>Saprolegniomycetes</taxon>
        <taxon>Saprolegniales</taxon>
        <taxon>Verrucalvaceae</taxon>
        <taxon>Aphanomyces</taxon>
    </lineage>
</organism>
<proteinExistence type="predicted"/>
<dbReference type="InterPro" id="IPR046341">
    <property type="entry name" value="SET_dom_sf"/>
</dbReference>
<dbReference type="GO" id="GO:0032259">
    <property type="term" value="P:methylation"/>
    <property type="evidence" value="ECO:0007669"/>
    <property type="project" value="UniProtKB-KW"/>
</dbReference>
<dbReference type="Pfam" id="PF00856">
    <property type="entry name" value="SET"/>
    <property type="match status" value="1"/>
</dbReference>
<evidence type="ECO:0000256" key="4">
    <source>
        <dbReference type="SAM" id="MobiDB-lite"/>
    </source>
</evidence>
<dbReference type="GO" id="GO:0005634">
    <property type="term" value="C:nucleus"/>
    <property type="evidence" value="ECO:0007669"/>
    <property type="project" value="TreeGrafter"/>
</dbReference>
<evidence type="ECO:0000256" key="3">
    <source>
        <dbReference type="ARBA" id="ARBA00022691"/>
    </source>
</evidence>
<reference evidence="7 8" key="1">
    <citation type="submission" date="2019-03" db="EMBL/GenBank/DDBJ databases">
        <authorList>
            <person name="Gaulin E."/>
            <person name="Dumas B."/>
        </authorList>
    </citation>
    <scope>NUCLEOTIDE SEQUENCE [LARGE SCALE GENOMIC DNA]</scope>
    <source>
        <strain evidence="7">CBS 568.67</strain>
    </source>
</reference>
<dbReference type="Gene3D" id="2.170.270.10">
    <property type="entry name" value="SET domain"/>
    <property type="match status" value="1"/>
</dbReference>
<keyword evidence="1" id="KW-0489">Methyltransferase</keyword>
<feature type="compositionally biased region" description="Acidic residues" evidence="4">
    <location>
        <begin position="435"/>
        <end position="459"/>
    </location>
</feature>
<dbReference type="EMBL" id="VJMH01000111">
    <property type="protein sequence ID" value="KAF0718893.1"/>
    <property type="molecule type" value="Genomic_DNA"/>
</dbReference>
<dbReference type="GO" id="GO:0005737">
    <property type="term" value="C:cytoplasm"/>
    <property type="evidence" value="ECO:0007669"/>
    <property type="project" value="TreeGrafter"/>
</dbReference>
<dbReference type="Proteomes" id="UP000332933">
    <property type="component" value="Unassembled WGS sequence"/>
</dbReference>
<keyword evidence="3" id="KW-0949">S-adenosyl-L-methionine</keyword>
<accession>A0A485K7S7</accession>
<protein>
    <submittedName>
        <fullName evidence="7">Aste57867_1411 protein</fullName>
    </submittedName>
</protein>
<evidence type="ECO:0000256" key="1">
    <source>
        <dbReference type="ARBA" id="ARBA00022603"/>
    </source>
</evidence>
<dbReference type="PANTHER" id="PTHR46165">
    <property type="entry name" value="SET AND MYND DOMAIN-CONTAINING PROTEIN 4"/>
    <property type="match status" value="1"/>
</dbReference>
<dbReference type="SUPFAM" id="SSF82199">
    <property type="entry name" value="SET domain"/>
    <property type="match status" value="1"/>
</dbReference>
<gene>
    <name evidence="7" type="primary">Aste57867_1411</name>
    <name evidence="6" type="ORF">As57867_001410</name>
    <name evidence="7" type="ORF">ASTE57867_1411</name>
</gene>
<feature type="region of interest" description="Disordered" evidence="4">
    <location>
        <begin position="431"/>
        <end position="459"/>
    </location>
</feature>
<dbReference type="AlphaFoldDB" id="A0A485K7S7"/>
<name>A0A485K7S7_9STRA</name>